<feature type="compositionally biased region" description="Low complexity" evidence="1">
    <location>
        <begin position="935"/>
        <end position="947"/>
    </location>
</feature>
<evidence type="ECO:0000256" key="1">
    <source>
        <dbReference type="SAM" id="MobiDB-lite"/>
    </source>
</evidence>
<feature type="compositionally biased region" description="Polar residues" evidence="1">
    <location>
        <begin position="279"/>
        <end position="294"/>
    </location>
</feature>
<evidence type="ECO:0000313" key="3">
    <source>
        <dbReference type="Proteomes" id="UP000038009"/>
    </source>
</evidence>
<feature type="compositionally biased region" description="Low complexity" evidence="1">
    <location>
        <begin position="747"/>
        <end position="763"/>
    </location>
</feature>
<feature type="region of interest" description="Disordered" evidence="1">
    <location>
        <begin position="307"/>
        <end position="380"/>
    </location>
</feature>
<proteinExistence type="predicted"/>
<accession>A0A0N0P5X6</accession>
<dbReference type="EMBL" id="LJSK01000108">
    <property type="protein sequence ID" value="KPI86969.1"/>
    <property type="molecule type" value="Genomic_DNA"/>
</dbReference>
<feature type="region of interest" description="Disordered" evidence="1">
    <location>
        <begin position="415"/>
        <end position="510"/>
    </location>
</feature>
<feature type="region of interest" description="Disordered" evidence="1">
    <location>
        <begin position="279"/>
        <end position="298"/>
    </location>
</feature>
<feature type="compositionally biased region" description="Acidic residues" evidence="1">
    <location>
        <begin position="549"/>
        <end position="568"/>
    </location>
</feature>
<organism evidence="2 3">
    <name type="scientific">Leptomonas seymouri</name>
    <dbReference type="NCBI Taxonomy" id="5684"/>
    <lineage>
        <taxon>Eukaryota</taxon>
        <taxon>Discoba</taxon>
        <taxon>Euglenozoa</taxon>
        <taxon>Kinetoplastea</taxon>
        <taxon>Metakinetoplastina</taxon>
        <taxon>Trypanosomatida</taxon>
        <taxon>Trypanosomatidae</taxon>
        <taxon>Leishmaniinae</taxon>
        <taxon>Leptomonas</taxon>
    </lineage>
</organism>
<reference evidence="2 3" key="1">
    <citation type="journal article" date="2015" name="PLoS Pathog.">
        <title>Leptomonas seymouri: Adaptations to the Dixenous Life Cycle Analyzed by Genome Sequencing, Transcriptome Profiling and Co-infection with Leishmania donovani.</title>
        <authorList>
            <person name="Kraeva N."/>
            <person name="Butenko A."/>
            <person name="Hlavacova J."/>
            <person name="Kostygov A."/>
            <person name="Myskova J."/>
            <person name="Grybchuk D."/>
            <person name="Lestinova T."/>
            <person name="Votypka J."/>
            <person name="Volf P."/>
            <person name="Opperdoes F."/>
            <person name="Flegontov P."/>
            <person name="Lukes J."/>
            <person name="Yurchenko V."/>
        </authorList>
    </citation>
    <scope>NUCLEOTIDE SEQUENCE [LARGE SCALE GENOMIC DNA]</scope>
    <source>
        <strain evidence="2 3">ATCC 30220</strain>
    </source>
</reference>
<comment type="caution">
    <text evidence="2">The sequence shown here is derived from an EMBL/GenBank/DDBJ whole genome shotgun (WGS) entry which is preliminary data.</text>
</comment>
<feature type="compositionally biased region" description="Polar residues" evidence="1">
    <location>
        <begin position="642"/>
        <end position="653"/>
    </location>
</feature>
<feature type="region of interest" description="Disordered" evidence="1">
    <location>
        <begin position="697"/>
        <end position="772"/>
    </location>
</feature>
<feature type="compositionally biased region" description="Polar residues" evidence="1">
    <location>
        <begin position="472"/>
        <end position="483"/>
    </location>
</feature>
<feature type="region of interest" description="Disordered" evidence="1">
    <location>
        <begin position="916"/>
        <end position="987"/>
    </location>
</feature>
<feature type="region of interest" description="Disordered" evidence="1">
    <location>
        <begin position="631"/>
        <end position="654"/>
    </location>
</feature>
<name>A0A0N0P5X6_LEPSE</name>
<dbReference type="OMA" id="AEQVQFM"/>
<dbReference type="Proteomes" id="UP000038009">
    <property type="component" value="Unassembled WGS sequence"/>
</dbReference>
<sequence length="987" mass="106961">MLNPRAYRAALLEQLTSAAEVPPQSTYGEPSRYEERNDRGDARDVDRIAPPSSSLRLSRACILANNESTLPSTTLDARAIDDSPLRRRQMPLHSDGSSQQAVAHRFAAHAAQQPEEHLPFLLGHGYLVEGEGHRSLILGFIDNCIRSGVPEDVIAEQVQFMVASMKESLALHEALHAQRHKERIREYELSALANMIERQQLQLDQQQQQLPPSSNQDRHAPVSPLDPLQLLPPPPLVHIPNAAPLDNFDFSNKHPRQDGVPSHPSRESYRYAYPVSTGSVSLPQGAQPPTTGDASLSWAGTRHCGMEESPIARSPVRISTWRQPAQSSSEGSYPSVQLTASQRHTRKTEEGRESENGAMNSRDYSRRPSTRSSSADERIDGRCGSATARAHAAHRHHALCDACLRNAKPPATVEVTSKSTSLIAPVKGNPKNAANTKGSARTSSRQRSSTEHRQRYLPNGHYMKPTHASLIRRTSPTSATQFERTPVASTAPLRTTSPVLQQPGDREAPQRKLLVRSTYSSRLRVAASRPRNASAEISSANDYCADGNGGEDSDESTSDNCDDPSSDGDEGRRRSGSDATVEREAVAEPHAQRKKIYQTRRETGNDKRLTSLDFYAADSHAAWARPRAAGGASTAAGVGSRQTAPSASTSQPSKVWKISIDPEPASSRNASECLGNAELLQGRSGMIDATTLQWQRTPSSPSLCALPSTALSAEPQGQPRHRDAQEGNKKVASQRPRRSPPTPPPLSVGTPTSTSTTANAPQSLVSRPSVPITHSRGAPLAVTSLTAAVVDDDENAVCVTSPELQLFLEMSQRKVRETERVLAGSSGVASVASAAAVRLGPSRISPTHLSPQPWWHQQQQHHSSLQEIVRSANGCSSLSPLQWDARSSLWSDRSLEAAQEKQQRLRELHDRLKAYGTPVKRGHEKSGAAQRLGESTFSSFVASSPAAPQDPQMPVRHPTGSPLATALEHSPLIEISPTSSDEDNGEA</sequence>
<feature type="region of interest" description="Disordered" evidence="1">
    <location>
        <begin position="526"/>
        <end position="603"/>
    </location>
</feature>
<dbReference type="OrthoDB" id="267815at2759"/>
<feature type="compositionally biased region" description="Low complexity" evidence="1">
    <location>
        <begin position="631"/>
        <end position="641"/>
    </location>
</feature>
<dbReference type="AlphaFoldDB" id="A0A0N0P5X6"/>
<evidence type="ECO:0000313" key="2">
    <source>
        <dbReference type="EMBL" id="KPI86969.1"/>
    </source>
</evidence>
<keyword evidence="3" id="KW-1185">Reference proteome</keyword>
<feature type="compositionally biased region" description="Basic and acidic residues" evidence="1">
    <location>
        <begin position="720"/>
        <end position="729"/>
    </location>
</feature>
<feature type="region of interest" description="Disordered" evidence="1">
    <location>
        <begin position="17"/>
        <end position="50"/>
    </location>
</feature>
<feature type="region of interest" description="Disordered" evidence="1">
    <location>
        <begin position="202"/>
        <end position="267"/>
    </location>
</feature>
<dbReference type="VEuPathDB" id="TriTrypDB:Lsey_0108_0130"/>
<gene>
    <name evidence="2" type="ORF">ABL78_3960</name>
</gene>
<feature type="compositionally biased region" description="Basic and acidic residues" evidence="1">
    <location>
        <begin position="31"/>
        <end position="47"/>
    </location>
</feature>
<feature type="compositionally biased region" description="Basic and acidic residues" evidence="1">
    <location>
        <begin position="569"/>
        <end position="591"/>
    </location>
</feature>
<protein>
    <submittedName>
        <fullName evidence="2">Uncharacterized protein</fullName>
    </submittedName>
</protein>
<feature type="compositionally biased region" description="Polar residues" evidence="1">
    <location>
        <begin position="320"/>
        <end position="342"/>
    </location>
</feature>